<reference evidence="2" key="1">
    <citation type="submission" date="2022-11" db="UniProtKB">
        <authorList>
            <consortium name="WormBaseParasite"/>
        </authorList>
    </citation>
    <scope>IDENTIFICATION</scope>
</reference>
<dbReference type="AlphaFoldDB" id="A0A915Q7R6"/>
<proteinExistence type="predicted"/>
<dbReference type="Proteomes" id="UP000887581">
    <property type="component" value="Unplaced"/>
</dbReference>
<accession>A0A915Q7R6</accession>
<evidence type="ECO:0000313" key="2">
    <source>
        <dbReference type="WBParaSite" id="sdigi.contig882.g9941.t1"/>
    </source>
</evidence>
<dbReference type="InterPro" id="IPR021010">
    <property type="entry name" value="Cytosolic_motility_protein"/>
</dbReference>
<evidence type="ECO:0000313" key="1">
    <source>
        <dbReference type="Proteomes" id="UP000887581"/>
    </source>
</evidence>
<sequence>MTLIKKKVTEDSWIVQKIGAPLISNAVQVPDQGNMYIARYEKEGIVCFGKAWNEGGVVQCEFACGGKKLQGSDINDEIQVILIDTVGSSLEICNILLGMRRLAEALKSELLTYDGNHVTKGFFYDWMKFVTWLRHPNDEFCVPLRCGSSSAVVLWPQKAKLGTLDIEKKTATFVSAEQVVLLAESELYDCFILMRNLRDAPPCCSCEECKKREALEKVRYATLQYVVETYSSNQSLMVNEWADYYVGDTFPKMKRLIKALDRPLNTLNGPEEQYVALWYHFGQAIMGRAWSDANGKIAAAFVSRKMPFLSNVIGSLQLLVQVPPSAAGFDYSWQPYYEAAKIGTKEWNPVHIGFAAPCVLVIDKEGHEYLGSADLKAEIATTVVKNEVFRLEGCAIYHFKVLCRRDRDDTQAI</sequence>
<keyword evidence="1" id="KW-1185">Reference proteome</keyword>
<name>A0A915Q7R6_9BILA</name>
<organism evidence="1 2">
    <name type="scientific">Setaria digitata</name>
    <dbReference type="NCBI Taxonomy" id="48799"/>
    <lineage>
        <taxon>Eukaryota</taxon>
        <taxon>Metazoa</taxon>
        <taxon>Ecdysozoa</taxon>
        <taxon>Nematoda</taxon>
        <taxon>Chromadorea</taxon>
        <taxon>Rhabditida</taxon>
        <taxon>Spirurina</taxon>
        <taxon>Spiruromorpha</taxon>
        <taxon>Filarioidea</taxon>
        <taxon>Setariidae</taxon>
        <taxon>Setaria</taxon>
    </lineage>
</organism>
<dbReference type="PANTHER" id="PTHR31578:SF3">
    <property type="entry name" value="NEMATODE SPECIFIC PEPTIDE FAMILY"/>
    <property type="match status" value="1"/>
</dbReference>
<dbReference type="Pfam" id="PF12150">
    <property type="entry name" value="MFP2b"/>
    <property type="match status" value="3"/>
</dbReference>
<dbReference type="PANTHER" id="PTHR31578">
    <property type="entry name" value="PROTEIN CBG21223-RELATED"/>
    <property type="match status" value="1"/>
</dbReference>
<protein>
    <submittedName>
        <fullName evidence="2">Uncharacterized protein</fullName>
    </submittedName>
</protein>
<dbReference type="WBParaSite" id="sdigi.contig882.g9941.t1">
    <property type="protein sequence ID" value="sdigi.contig882.g9941.t1"/>
    <property type="gene ID" value="sdigi.contig882.g9941"/>
</dbReference>
<dbReference type="SUPFAM" id="SSF141739">
    <property type="entry name" value="MFPT repeat-like"/>
    <property type="match status" value="3"/>
</dbReference>